<protein>
    <recommendedName>
        <fullName evidence="1">ABM domain-containing protein</fullName>
    </recommendedName>
</protein>
<dbReference type="InterPro" id="IPR050744">
    <property type="entry name" value="AI-2_Isomerase_LsrG"/>
</dbReference>
<name>A0A4R5LG99_9BURK</name>
<dbReference type="PANTHER" id="PTHR33336:SF15">
    <property type="entry name" value="ABM DOMAIN-CONTAINING PROTEIN"/>
    <property type="match status" value="1"/>
</dbReference>
<dbReference type="AlphaFoldDB" id="A0A4R5LG99"/>
<dbReference type="Gene3D" id="3.30.70.100">
    <property type="match status" value="1"/>
</dbReference>
<dbReference type="Proteomes" id="UP000295606">
    <property type="component" value="Unassembled WGS sequence"/>
</dbReference>
<dbReference type="OrthoDB" id="9812192at2"/>
<dbReference type="Pfam" id="PF03992">
    <property type="entry name" value="ABM"/>
    <property type="match status" value="1"/>
</dbReference>
<dbReference type="SUPFAM" id="SSF54909">
    <property type="entry name" value="Dimeric alpha+beta barrel"/>
    <property type="match status" value="1"/>
</dbReference>
<dbReference type="RefSeq" id="WP_133183021.1">
    <property type="nucleotide sequence ID" value="NZ_SMOD01000008.1"/>
</dbReference>
<dbReference type="PROSITE" id="PS51725">
    <property type="entry name" value="ABM"/>
    <property type="match status" value="1"/>
</dbReference>
<evidence type="ECO:0000313" key="3">
    <source>
        <dbReference type="Proteomes" id="UP000295606"/>
    </source>
</evidence>
<dbReference type="InterPro" id="IPR007138">
    <property type="entry name" value="ABM_dom"/>
</dbReference>
<dbReference type="PANTHER" id="PTHR33336">
    <property type="entry name" value="QUINOL MONOOXYGENASE YGIN-RELATED"/>
    <property type="match status" value="1"/>
</dbReference>
<dbReference type="EMBL" id="SMOD01000008">
    <property type="protein sequence ID" value="TDG08112.1"/>
    <property type="molecule type" value="Genomic_DNA"/>
</dbReference>
<accession>A0A4R5LG99</accession>
<comment type="caution">
    <text evidence="2">The sequence shown here is derived from an EMBL/GenBank/DDBJ whole genome shotgun (WGS) entry which is preliminary data.</text>
</comment>
<sequence>MNQDTRNKASGEVIVMLNLHFKPGSAAKVLDKMVPGIRLTRKEAGNNEFRLFKVQGQEDKYVVFERWKDQAALDWHWQQPYTKEALELFDQHLARPLSETEDVAYLTDVMEHGE</sequence>
<dbReference type="InterPro" id="IPR011008">
    <property type="entry name" value="Dimeric_a/b-barrel"/>
</dbReference>
<organism evidence="2 3">
    <name type="scientific">Paraburkholderia guartelaensis</name>
    <dbReference type="NCBI Taxonomy" id="2546446"/>
    <lineage>
        <taxon>Bacteria</taxon>
        <taxon>Pseudomonadati</taxon>
        <taxon>Pseudomonadota</taxon>
        <taxon>Betaproteobacteria</taxon>
        <taxon>Burkholderiales</taxon>
        <taxon>Burkholderiaceae</taxon>
        <taxon>Paraburkholderia</taxon>
    </lineage>
</organism>
<gene>
    <name evidence="2" type="ORF">E1N52_12065</name>
</gene>
<dbReference type="GO" id="GO:0003824">
    <property type="term" value="F:catalytic activity"/>
    <property type="evidence" value="ECO:0007669"/>
    <property type="project" value="TreeGrafter"/>
</dbReference>
<proteinExistence type="predicted"/>
<feature type="domain" description="ABM" evidence="1">
    <location>
        <begin position="13"/>
        <end position="102"/>
    </location>
</feature>
<evidence type="ECO:0000313" key="2">
    <source>
        <dbReference type="EMBL" id="TDG08112.1"/>
    </source>
</evidence>
<evidence type="ECO:0000259" key="1">
    <source>
        <dbReference type="PROSITE" id="PS51725"/>
    </source>
</evidence>
<reference evidence="2 3" key="1">
    <citation type="submission" date="2019-03" db="EMBL/GenBank/DDBJ databases">
        <title>Paraburkholderia sp. isolated from native Mimosa gymnas in Guartela State Park, Brazil.</title>
        <authorList>
            <person name="Paulitsch F."/>
            <person name="Hungria M."/>
            <person name="Delamuta J.R.M."/>
            <person name="Ribeiro R.A."/>
            <person name="Dall'Agnol R."/>
            <person name="Silva J.S.B."/>
        </authorList>
    </citation>
    <scope>NUCLEOTIDE SEQUENCE [LARGE SCALE GENOMIC DNA]</scope>
    <source>
        <strain evidence="2 3">CNPSo 3008</strain>
    </source>
</reference>